<dbReference type="PATRIC" id="fig|1704032.3.peg.574"/>
<dbReference type="PANTHER" id="PTHR30522">
    <property type="entry name" value="NUCLEOSIDE TRIPHOSPHATE PYROPHOSPHOHYDROLASE"/>
    <property type="match status" value="1"/>
</dbReference>
<dbReference type="InterPro" id="IPR004518">
    <property type="entry name" value="MazG-like_dom"/>
</dbReference>
<feature type="domain" description="NTP pyrophosphohydrolase MazG-like" evidence="1">
    <location>
        <begin position="17"/>
        <end position="90"/>
    </location>
</feature>
<organism evidence="2 3">
    <name type="scientific">candidate division KD3-62 bacterium DG_56</name>
    <dbReference type="NCBI Taxonomy" id="1704032"/>
    <lineage>
        <taxon>Bacteria</taxon>
        <taxon>candidate division KD3-62</taxon>
    </lineage>
</organism>
<dbReference type="GO" id="GO:0046076">
    <property type="term" value="P:dTTP catabolic process"/>
    <property type="evidence" value="ECO:0007669"/>
    <property type="project" value="TreeGrafter"/>
</dbReference>
<evidence type="ECO:0000313" key="3">
    <source>
        <dbReference type="Proteomes" id="UP000052020"/>
    </source>
</evidence>
<reference evidence="2 3" key="1">
    <citation type="journal article" date="2015" name="Microbiome">
        <title>Genomic resolution of linkages in carbon, nitrogen, and sulfur cycling among widespread estuary sediment bacteria.</title>
        <authorList>
            <person name="Baker B.J."/>
            <person name="Lazar C.S."/>
            <person name="Teske A.P."/>
            <person name="Dick G.J."/>
        </authorList>
    </citation>
    <scope>NUCLEOTIDE SEQUENCE [LARGE SCALE GENOMIC DNA]</scope>
    <source>
        <strain evidence="2">DG_56</strain>
    </source>
</reference>
<dbReference type="FunFam" id="1.10.287.1080:FF:000001">
    <property type="entry name" value="Nucleoside triphosphate pyrophosphohydrolase"/>
    <property type="match status" value="1"/>
</dbReference>
<evidence type="ECO:0000313" key="2">
    <source>
        <dbReference type="EMBL" id="KPJ63566.1"/>
    </source>
</evidence>
<comment type="caution">
    <text evidence="2">The sequence shown here is derived from an EMBL/GenBank/DDBJ whole genome shotgun (WGS) entry which is preliminary data.</text>
</comment>
<dbReference type="GO" id="GO:0046047">
    <property type="term" value="P:TTP catabolic process"/>
    <property type="evidence" value="ECO:0007669"/>
    <property type="project" value="TreeGrafter"/>
</dbReference>
<dbReference type="NCBIfam" id="TIGR00444">
    <property type="entry name" value="mazG"/>
    <property type="match status" value="1"/>
</dbReference>
<dbReference type="FunFam" id="1.10.287.1080:FF:000003">
    <property type="entry name" value="Nucleoside triphosphate pyrophosphohydrolase"/>
    <property type="match status" value="1"/>
</dbReference>
<dbReference type="InterPro" id="IPR011551">
    <property type="entry name" value="NTP_PyrPHydrolase_MazG"/>
</dbReference>
<dbReference type="GO" id="GO:0046081">
    <property type="term" value="P:dUTP catabolic process"/>
    <property type="evidence" value="ECO:0007669"/>
    <property type="project" value="TreeGrafter"/>
</dbReference>
<dbReference type="PANTHER" id="PTHR30522:SF0">
    <property type="entry name" value="NUCLEOSIDE TRIPHOSPHATE PYROPHOSPHOHYDROLASE"/>
    <property type="match status" value="1"/>
</dbReference>
<dbReference type="GO" id="GO:0006950">
    <property type="term" value="P:response to stress"/>
    <property type="evidence" value="ECO:0007669"/>
    <property type="project" value="UniProtKB-ARBA"/>
</dbReference>
<dbReference type="Pfam" id="PF03819">
    <property type="entry name" value="MazG"/>
    <property type="match status" value="1"/>
</dbReference>
<dbReference type="Gene3D" id="1.10.287.1080">
    <property type="entry name" value="MazG-like"/>
    <property type="match status" value="2"/>
</dbReference>
<protein>
    <recommendedName>
        <fullName evidence="1">NTP pyrophosphohydrolase MazG-like domain-containing protein</fullName>
    </recommendedName>
</protein>
<proteinExistence type="predicted"/>
<dbReference type="InterPro" id="IPR048015">
    <property type="entry name" value="NTP-PPase_MazG-like_N"/>
</dbReference>
<dbReference type="GO" id="GO:0046061">
    <property type="term" value="P:dATP catabolic process"/>
    <property type="evidence" value="ECO:0007669"/>
    <property type="project" value="TreeGrafter"/>
</dbReference>
<accession>A0A0S7XM63</accession>
<name>A0A0S7XM63_9BACT</name>
<sequence length="253" mass="28922">MMAQLRSPQGCPWDRQQTHRSLRPYLLEEAYEVIEAVEQGDFLRLRDELGDVLLQVLFHAQMASETGRFGIGDVLAALARKLRDRHVHVWGDIKLDDAESVLDSWERIKRRERGHEQASSVLAEVPRVLPALMRAQEISRKAARTGFDWPNVEGPLAKLEEEIAELRAVLDEPSAGADQVAQEIGDLGIALVNVARWVGVDAETAVREAADRFVDRFHHLEEYARAQGRRLEEMSLDEMDRLWEEAKKQRRSK</sequence>
<dbReference type="NCBIfam" id="NF007113">
    <property type="entry name" value="PRK09562.1"/>
    <property type="match status" value="1"/>
</dbReference>
<gene>
    <name evidence="2" type="ORF">AMK68_03720</name>
</gene>
<dbReference type="GO" id="GO:0047429">
    <property type="term" value="F:nucleoside triphosphate diphosphatase activity"/>
    <property type="evidence" value="ECO:0007669"/>
    <property type="project" value="InterPro"/>
</dbReference>
<dbReference type="Proteomes" id="UP000052020">
    <property type="component" value="Unassembled WGS sequence"/>
</dbReference>
<dbReference type="EMBL" id="LIZY01000080">
    <property type="protein sequence ID" value="KPJ63566.1"/>
    <property type="molecule type" value="Genomic_DNA"/>
</dbReference>
<dbReference type="AlphaFoldDB" id="A0A0S7XM63"/>
<dbReference type="CDD" id="cd11529">
    <property type="entry name" value="NTP-PPase_MazG_Cterm"/>
    <property type="match status" value="1"/>
</dbReference>
<dbReference type="GO" id="GO:0046052">
    <property type="term" value="P:UTP catabolic process"/>
    <property type="evidence" value="ECO:0007669"/>
    <property type="project" value="TreeGrafter"/>
</dbReference>
<dbReference type="CDD" id="cd11528">
    <property type="entry name" value="NTP-PPase_MazG_Nterm"/>
    <property type="match status" value="1"/>
</dbReference>
<dbReference type="SUPFAM" id="SSF101386">
    <property type="entry name" value="all-alpha NTP pyrophosphatases"/>
    <property type="match status" value="2"/>
</dbReference>
<dbReference type="GO" id="GO:0006203">
    <property type="term" value="P:dGTP catabolic process"/>
    <property type="evidence" value="ECO:0007669"/>
    <property type="project" value="TreeGrafter"/>
</dbReference>
<evidence type="ECO:0000259" key="1">
    <source>
        <dbReference type="Pfam" id="PF03819"/>
    </source>
</evidence>
<dbReference type="InterPro" id="IPR048011">
    <property type="entry name" value="NTP-PPase_MazG-like_C"/>
</dbReference>